<dbReference type="PANTHER" id="PTHR24421:SF10">
    <property type="entry name" value="NITRATE_NITRITE SENSOR PROTEIN NARQ"/>
    <property type="match status" value="1"/>
</dbReference>
<feature type="domain" description="Histidine kinase/HSP90-like ATPase" evidence="6">
    <location>
        <begin position="80"/>
        <end position="158"/>
    </location>
</feature>
<comment type="caution">
    <text evidence="7">The sequence shown here is derived from an EMBL/GenBank/DDBJ whole genome shotgun (WGS) entry which is preliminary data.</text>
</comment>
<organism evidence="7 8">
    <name type="scientific">Actinocatenispora rupis</name>
    <dbReference type="NCBI Taxonomy" id="519421"/>
    <lineage>
        <taxon>Bacteria</taxon>
        <taxon>Bacillati</taxon>
        <taxon>Actinomycetota</taxon>
        <taxon>Actinomycetes</taxon>
        <taxon>Micromonosporales</taxon>
        <taxon>Micromonosporaceae</taxon>
        <taxon>Actinocatenispora</taxon>
    </lineage>
</organism>
<dbReference type="RefSeq" id="WP_203654998.1">
    <property type="nucleotide sequence ID" value="NZ_BAAAZM010000002.1"/>
</dbReference>
<dbReference type="CDD" id="cd16917">
    <property type="entry name" value="HATPase_UhpB-NarQ-NarX-like"/>
    <property type="match status" value="1"/>
</dbReference>
<evidence type="ECO:0000256" key="3">
    <source>
        <dbReference type="ARBA" id="ARBA00022679"/>
    </source>
</evidence>
<name>A0A8J3IU41_9ACTN</name>
<gene>
    <name evidence="7" type="ORF">Aru02nite_08300</name>
</gene>
<dbReference type="InterPro" id="IPR003594">
    <property type="entry name" value="HATPase_dom"/>
</dbReference>
<protein>
    <recommendedName>
        <fullName evidence="2">histidine kinase</fullName>
        <ecNumber evidence="2">2.7.13.3</ecNumber>
    </recommendedName>
</protein>
<evidence type="ECO:0000256" key="1">
    <source>
        <dbReference type="ARBA" id="ARBA00000085"/>
    </source>
</evidence>
<dbReference type="PANTHER" id="PTHR24421">
    <property type="entry name" value="NITRATE/NITRITE SENSOR PROTEIN NARX-RELATED"/>
    <property type="match status" value="1"/>
</dbReference>
<comment type="catalytic activity">
    <reaction evidence="1">
        <text>ATP + protein L-histidine = ADP + protein N-phospho-L-histidine.</text>
        <dbReference type="EC" id="2.7.13.3"/>
    </reaction>
</comment>
<evidence type="ECO:0000313" key="7">
    <source>
        <dbReference type="EMBL" id="GID09941.1"/>
    </source>
</evidence>
<keyword evidence="4" id="KW-0418">Kinase</keyword>
<evidence type="ECO:0000256" key="4">
    <source>
        <dbReference type="ARBA" id="ARBA00022777"/>
    </source>
</evidence>
<dbReference type="Gene3D" id="3.30.565.10">
    <property type="entry name" value="Histidine kinase-like ATPase, C-terminal domain"/>
    <property type="match status" value="1"/>
</dbReference>
<dbReference type="AlphaFoldDB" id="A0A8J3IU41"/>
<sequence>MATDQDRARALMREARVGAATSLAELRDLVRGISPPVLTERGLVDAVRALAMDSPLPTEVHADGPLALDPPIEAAVYFGVAELLTNAVKHARAGTARVTISRDDTALVVEVTDDGRGGADVRPDGGLAGLRRRLAVFDGTVEVTSPVGGPTHARMVVPCASS</sequence>
<dbReference type="Pfam" id="PF02518">
    <property type="entry name" value="HATPase_c"/>
    <property type="match status" value="1"/>
</dbReference>
<evidence type="ECO:0000313" key="8">
    <source>
        <dbReference type="Proteomes" id="UP000612808"/>
    </source>
</evidence>
<evidence type="ECO:0000256" key="5">
    <source>
        <dbReference type="ARBA" id="ARBA00023012"/>
    </source>
</evidence>
<dbReference type="Proteomes" id="UP000612808">
    <property type="component" value="Unassembled WGS sequence"/>
</dbReference>
<reference evidence="7" key="1">
    <citation type="submission" date="2021-01" db="EMBL/GenBank/DDBJ databases">
        <title>Whole genome shotgun sequence of Actinocatenispora rupis NBRC 107355.</title>
        <authorList>
            <person name="Komaki H."/>
            <person name="Tamura T."/>
        </authorList>
    </citation>
    <scope>NUCLEOTIDE SEQUENCE</scope>
    <source>
        <strain evidence="7">NBRC 107355</strain>
    </source>
</reference>
<proteinExistence type="predicted"/>
<evidence type="ECO:0000259" key="6">
    <source>
        <dbReference type="Pfam" id="PF02518"/>
    </source>
</evidence>
<keyword evidence="3" id="KW-0808">Transferase</keyword>
<evidence type="ECO:0000256" key="2">
    <source>
        <dbReference type="ARBA" id="ARBA00012438"/>
    </source>
</evidence>
<dbReference type="EC" id="2.7.13.3" evidence="2"/>
<dbReference type="SUPFAM" id="SSF55874">
    <property type="entry name" value="ATPase domain of HSP90 chaperone/DNA topoisomerase II/histidine kinase"/>
    <property type="match status" value="1"/>
</dbReference>
<dbReference type="EMBL" id="BOMB01000004">
    <property type="protein sequence ID" value="GID09941.1"/>
    <property type="molecule type" value="Genomic_DNA"/>
</dbReference>
<keyword evidence="8" id="KW-1185">Reference proteome</keyword>
<dbReference type="GO" id="GO:0000160">
    <property type="term" value="P:phosphorelay signal transduction system"/>
    <property type="evidence" value="ECO:0007669"/>
    <property type="project" value="UniProtKB-KW"/>
</dbReference>
<dbReference type="InterPro" id="IPR050482">
    <property type="entry name" value="Sensor_HK_TwoCompSys"/>
</dbReference>
<dbReference type="InterPro" id="IPR036890">
    <property type="entry name" value="HATPase_C_sf"/>
</dbReference>
<dbReference type="GO" id="GO:0004673">
    <property type="term" value="F:protein histidine kinase activity"/>
    <property type="evidence" value="ECO:0007669"/>
    <property type="project" value="UniProtKB-EC"/>
</dbReference>
<keyword evidence="5" id="KW-0902">Two-component regulatory system</keyword>
<accession>A0A8J3IU41</accession>